<protein>
    <submittedName>
        <fullName evidence="1">Uncharacterized protein</fullName>
    </submittedName>
</protein>
<dbReference type="EMBL" id="RYFC01000001">
    <property type="protein sequence ID" value="RTZ49303.1"/>
    <property type="molecule type" value="Genomic_DNA"/>
</dbReference>
<proteinExistence type="predicted"/>
<evidence type="ECO:0000313" key="2">
    <source>
        <dbReference type="Proteomes" id="UP000276953"/>
    </source>
</evidence>
<accession>A0A3S0N514</accession>
<name>A0A3S0N514_9FLAO</name>
<evidence type="ECO:0000313" key="1">
    <source>
        <dbReference type="EMBL" id="RTZ49303.1"/>
    </source>
</evidence>
<organism evidence="1 2">
    <name type="scientific">Chryseobacterium arthrosphaerae</name>
    <dbReference type="NCBI Taxonomy" id="651561"/>
    <lineage>
        <taxon>Bacteria</taxon>
        <taxon>Pseudomonadati</taxon>
        <taxon>Bacteroidota</taxon>
        <taxon>Flavobacteriia</taxon>
        <taxon>Flavobacteriales</taxon>
        <taxon>Weeksellaceae</taxon>
        <taxon>Chryseobacterium group</taxon>
        <taxon>Chryseobacterium</taxon>
    </lineage>
</organism>
<comment type="caution">
    <text evidence="1">The sequence shown here is derived from an EMBL/GenBank/DDBJ whole genome shotgun (WGS) entry which is preliminary data.</text>
</comment>
<gene>
    <name evidence="1" type="ORF">EJ377_01010</name>
</gene>
<reference evidence="1 2" key="1">
    <citation type="submission" date="2018-12" db="EMBL/GenBank/DDBJ databases">
        <title>Draft Genome Sequence of Chryseobacterium arthrosphaerae strain ED882-96 Isolated from the Blood of a Patient with Liver Cirrhosis in Taiwan.</title>
        <authorList>
            <person name="Lin J.-N."/>
            <person name="Lai C.-H."/>
            <person name="Yang C.-H."/>
            <person name="Huang Y.-H."/>
        </authorList>
    </citation>
    <scope>NUCLEOTIDE SEQUENCE [LARGE SCALE GENOMIC DNA]</scope>
    <source>
        <strain evidence="1 2">ED882-96</strain>
    </source>
</reference>
<sequence length="125" mass="13990">MKIGVDPSVQDLDRSLYQGFIPRFVSPGRQDGRFIMFGQIGQGLIDDGSKRLLLITADFKLSGTIAAGVPSKSGWHFLRSYKIFLLLAHRSFSIRVLACSQNSYKKLNFFKLPAFLSIMESVFPA</sequence>
<dbReference type="Proteomes" id="UP000276953">
    <property type="component" value="Unassembled WGS sequence"/>
</dbReference>
<dbReference type="AlphaFoldDB" id="A0A3S0N514"/>